<comment type="caution">
    <text evidence="7">The sequence shown here is derived from an EMBL/GenBank/DDBJ whole genome shotgun (WGS) entry which is preliminary data.</text>
</comment>
<dbReference type="InterPro" id="IPR007019">
    <property type="entry name" value="SURF6"/>
</dbReference>
<dbReference type="GO" id="GO:0003723">
    <property type="term" value="F:RNA binding"/>
    <property type="evidence" value="ECO:0007669"/>
    <property type="project" value="TreeGrafter"/>
</dbReference>
<comment type="subcellular location">
    <subcellularLocation>
        <location evidence="1">Nucleus</location>
    </subcellularLocation>
</comment>
<gene>
    <name evidence="7" type="ORF">G210_3485</name>
</gene>
<accession>M3IIS6</accession>
<feature type="compositionally biased region" description="Basic and acidic residues" evidence="4">
    <location>
        <begin position="387"/>
        <end position="397"/>
    </location>
</feature>
<comment type="similarity">
    <text evidence="2">Belongs to the SURF6 family.</text>
</comment>
<evidence type="ECO:0000313" key="7">
    <source>
        <dbReference type="EMBL" id="EMG46271.1"/>
    </source>
</evidence>
<evidence type="ECO:0000256" key="3">
    <source>
        <dbReference type="ARBA" id="ARBA00023242"/>
    </source>
</evidence>
<feature type="compositionally biased region" description="Basic and acidic residues" evidence="4">
    <location>
        <begin position="152"/>
        <end position="182"/>
    </location>
</feature>
<dbReference type="GO" id="GO:0042273">
    <property type="term" value="P:ribosomal large subunit biogenesis"/>
    <property type="evidence" value="ECO:0007669"/>
    <property type="project" value="TreeGrafter"/>
</dbReference>
<dbReference type="GO" id="GO:0005730">
    <property type="term" value="C:nucleolus"/>
    <property type="evidence" value="ECO:0007669"/>
    <property type="project" value="TreeGrafter"/>
</dbReference>
<dbReference type="InterPro" id="IPR029188">
    <property type="entry name" value="Rrp14_N"/>
</dbReference>
<dbReference type="GO" id="GO:0042274">
    <property type="term" value="P:ribosomal small subunit biogenesis"/>
    <property type="evidence" value="ECO:0007669"/>
    <property type="project" value="TreeGrafter"/>
</dbReference>
<feature type="compositionally biased region" description="Acidic residues" evidence="4">
    <location>
        <begin position="139"/>
        <end position="148"/>
    </location>
</feature>
<keyword evidence="8" id="KW-1185">Reference proteome</keyword>
<feature type="compositionally biased region" description="Basic and acidic residues" evidence="4">
    <location>
        <begin position="320"/>
        <end position="334"/>
    </location>
</feature>
<proteinExistence type="inferred from homology"/>
<dbReference type="eggNOG" id="KOG2885">
    <property type="taxonomic scope" value="Eukaryota"/>
</dbReference>
<feature type="region of interest" description="Disordered" evidence="4">
    <location>
        <begin position="195"/>
        <end position="261"/>
    </location>
</feature>
<evidence type="ECO:0000256" key="2">
    <source>
        <dbReference type="ARBA" id="ARBA00005904"/>
    </source>
</evidence>
<feature type="region of interest" description="Disordered" evidence="4">
    <location>
        <begin position="278"/>
        <end position="334"/>
    </location>
</feature>
<dbReference type="InterPro" id="IPR029190">
    <property type="entry name" value="Rrp14/SURF6_C"/>
</dbReference>
<dbReference type="OrthoDB" id="444809at2759"/>
<dbReference type="HOGENOM" id="CLU_018300_0_0_1"/>
<evidence type="ECO:0000256" key="1">
    <source>
        <dbReference type="ARBA" id="ARBA00004123"/>
    </source>
</evidence>
<reference evidence="7 8" key="1">
    <citation type="submission" date="2013-02" db="EMBL/GenBank/DDBJ databases">
        <title>Genome sequence of Candida maltosa Xu316, a potential industrial strain for xylitol and ethanol production.</title>
        <authorList>
            <person name="Yu J."/>
            <person name="Wang Q."/>
            <person name="Geng X."/>
            <person name="Bao W."/>
            <person name="He P."/>
            <person name="Cai J."/>
        </authorList>
    </citation>
    <scope>NUCLEOTIDE SEQUENCE [LARGE SCALE GENOMIC DNA]</scope>
    <source>
        <strain evidence="8">Xu316</strain>
    </source>
</reference>
<feature type="domain" description="Ribosomal RNA-processing protein 14/surfeit locus protein 6 C-terminal" evidence="5">
    <location>
        <begin position="215"/>
        <end position="403"/>
    </location>
</feature>
<sequence>MSNSLEERLKTHSSAFDGLLSLIPAKYYYDDATQDQWKQKKKSKQELKSNKRSKLNPETKSNADGYVNSHASAKDVMDNKAKVANNVKLPKKILPQPITSEDSEDDEDDVEIPDMDVSDDDEKEDDEEEIIHDDNQLIFDDDGNEVELESASFKKQEIQKKGNLNKKELSEEEKQKKKENLLKLREKLESKINTLREKRKAIGSKTPGAPKSRDQILAERQRKEDLRKQQKRKHDELEDDSDSDSDLNSDSEIEDAKEDEDDKSVLFGNIVFKDGSQVTSDLTKIRNSADKKKQKGPANNDIKAHLNKLEKKKQKLASMSKEDQEKQNEKDKWQRVMAQAEGIKVKDDEKLLKKALKRKEKKKLKSEIEWRERKQTVKDTISARAKRREENLKARRDNKGKKHQPKLRKFTGTVNKSQMKKKRAGFEGSAKVKAKSK</sequence>
<evidence type="ECO:0000259" key="5">
    <source>
        <dbReference type="Pfam" id="PF04935"/>
    </source>
</evidence>
<feature type="region of interest" description="Disordered" evidence="4">
    <location>
        <begin position="34"/>
        <end position="182"/>
    </location>
</feature>
<dbReference type="Proteomes" id="UP000011777">
    <property type="component" value="Unassembled WGS sequence"/>
</dbReference>
<organism evidence="7 8">
    <name type="scientific">Candida maltosa (strain Xu316)</name>
    <name type="common">Yeast</name>
    <dbReference type="NCBI Taxonomy" id="1245528"/>
    <lineage>
        <taxon>Eukaryota</taxon>
        <taxon>Fungi</taxon>
        <taxon>Dikarya</taxon>
        <taxon>Ascomycota</taxon>
        <taxon>Saccharomycotina</taxon>
        <taxon>Pichiomycetes</taxon>
        <taxon>Debaryomycetaceae</taxon>
        <taxon>Candida/Lodderomyces clade</taxon>
        <taxon>Candida</taxon>
    </lineage>
</organism>
<protein>
    <submittedName>
        <fullName evidence="7">Ribosomal biogenesis protein, putative</fullName>
    </submittedName>
</protein>
<dbReference type="Pfam" id="PF04935">
    <property type="entry name" value="SURF6"/>
    <property type="match status" value="1"/>
</dbReference>
<dbReference type="Pfam" id="PF15459">
    <property type="entry name" value="RRP14"/>
    <property type="match status" value="1"/>
</dbReference>
<dbReference type="AlphaFoldDB" id="M3IIS6"/>
<name>M3IIS6_CANMX</name>
<evidence type="ECO:0000256" key="4">
    <source>
        <dbReference type="SAM" id="MobiDB-lite"/>
    </source>
</evidence>
<evidence type="ECO:0000259" key="6">
    <source>
        <dbReference type="Pfam" id="PF15459"/>
    </source>
</evidence>
<dbReference type="GO" id="GO:0003677">
    <property type="term" value="F:DNA binding"/>
    <property type="evidence" value="ECO:0007669"/>
    <property type="project" value="TreeGrafter"/>
</dbReference>
<feature type="compositionally biased region" description="Basic and acidic residues" evidence="4">
    <location>
        <begin position="211"/>
        <end position="236"/>
    </location>
</feature>
<dbReference type="OMA" id="QKKRTDN"/>
<dbReference type="PANTHER" id="PTHR14369:SF0">
    <property type="entry name" value="SURFEIT LOCUS PROTEIN 6"/>
    <property type="match status" value="1"/>
</dbReference>
<evidence type="ECO:0000313" key="8">
    <source>
        <dbReference type="Proteomes" id="UP000011777"/>
    </source>
</evidence>
<feature type="compositionally biased region" description="Basic residues" evidence="4">
    <location>
        <begin position="398"/>
        <end position="409"/>
    </location>
</feature>
<feature type="compositionally biased region" description="Basic and acidic residues" evidence="4">
    <location>
        <begin position="72"/>
        <end position="81"/>
    </location>
</feature>
<keyword evidence="3" id="KW-0539">Nucleus</keyword>
<dbReference type="STRING" id="1245528.M3IIS6"/>
<feature type="compositionally biased region" description="Acidic residues" evidence="4">
    <location>
        <begin position="237"/>
        <end position="261"/>
    </location>
</feature>
<dbReference type="PANTHER" id="PTHR14369">
    <property type="entry name" value="SURFEIT LOCUS PROTEIN 6"/>
    <property type="match status" value="1"/>
</dbReference>
<dbReference type="EMBL" id="AOGT01002063">
    <property type="protein sequence ID" value="EMG46271.1"/>
    <property type="molecule type" value="Genomic_DNA"/>
</dbReference>
<feature type="domain" description="Ribosomal RNA-processing protein 14 N-terminal" evidence="6">
    <location>
        <begin position="8"/>
        <end position="58"/>
    </location>
</feature>
<feature type="region of interest" description="Disordered" evidence="4">
    <location>
        <begin position="373"/>
        <end position="437"/>
    </location>
</feature>
<feature type="compositionally biased region" description="Acidic residues" evidence="4">
    <location>
        <begin position="101"/>
        <end position="131"/>
    </location>
</feature>